<feature type="transmembrane region" description="Helical" evidence="1">
    <location>
        <begin position="40"/>
        <end position="59"/>
    </location>
</feature>
<reference evidence="2" key="1">
    <citation type="submission" date="2016-04" db="EMBL/GenBank/DDBJ databases">
        <authorList>
            <person name="Evans L.H."/>
            <person name="Alamgir A."/>
            <person name="Owens N."/>
            <person name="Weber N.D."/>
            <person name="Virtaneva K."/>
            <person name="Barbian K."/>
            <person name="Babar A."/>
            <person name="Rosenke K."/>
        </authorList>
    </citation>
    <scope>NUCLEOTIDE SEQUENCE</scope>
    <source>
        <strain evidence="2">92-2</strain>
    </source>
</reference>
<evidence type="ECO:0000313" key="2">
    <source>
        <dbReference type="EMBL" id="SBW08417.1"/>
    </source>
</evidence>
<dbReference type="EMBL" id="FLUP01000001">
    <property type="protein sequence ID" value="SBW08417.1"/>
    <property type="molecule type" value="Genomic_DNA"/>
</dbReference>
<name>A0A212K9V0_9BACT</name>
<keyword evidence="1" id="KW-0812">Transmembrane</keyword>
<organism evidence="2">
    <name type="scientific">uncultured Desulfovibrio sp</name>
    <dbReference type="NCBI Taxonomy" id="167968"/>
    <lineage>
        <taxon>Bacteria</taxon>
        <taxon>Pseudomonadati</taxon>
        <taxon>Thermodesulfobacteriota</taxon>
        <taxon>Desulfovibrionia</taxon>
        <taxon>Desulfovibrionales</taxon>
        <taxon>Desulfovibrionaceae</taxon>
        <taxon>Desulfovibrio</taxon>
        <taxon>environmental samples</taxon>
    </lineage>
</organism>
<protein>
    <submittedName>
        <fullName evidence="2">Uncharacterized protein</fullName>
    </submittedName>
</protein>
<evidence type="ECO:0000256" key="1">
    <source>
        <dbReference type="SAM" id="Phobius"/>
    </source>
</evidence>
<proteinExistence type="predicted"/>
<dbReference type="AlphaFoldDB" id="A0A212K9V0"/>
<sequence length="61" mass="6964">MRSLTAQQHRMLPYCNLTVYALMGSRQVRSAPLARTGSSTYVSPAPIVFFHVTFVFQILRF</sequence>
<gene>
    <name evidence="2" type="ORF">KM92DES2_12489</name>
</gene>
<keyword evidence="1" id="KW-0472">Membrane</keyword>
<keyword evidence="1" id="KW-1133">Transmembrane helix</keyword>
<accession>A0A212K9V0</accession>